<dbReference type="Proteomes" id="UP000033980">
    <property type="component" value="Unassembled WGS sequence"/>
</dbReference>
<name>A0A0G1G7I9_9BACT</name>
<evidence type="ECO:0000313" key="1">
    <source>
        <dbReference type="EMBL" id="KKS94918.1"/>
    </source>
</evidence>
<dbReference type="EMBL" id="LCFK01000001">
    <property type="protein sequence ID" value="KKS94918.1"/>
    <property type="molecule type" value="Genomic_DNA"/>
</dbReference>
<evidence type="ECO:0000313" key="2">
    <source>
        <dbReference type="Proteomes" id="UP000033980"/>
    </source>
</evidence>
<sequence>MTLEYEEKPGKDLRYFGLGRECYYRVYRYVTQKDSPDWRIDQILEDPIRKEARRLMFDNVVELEKQLSDLDLLYDPNVSYETYLYSISRKIAEDSAKLLPEDDRNKALAFLKRLDYDGMLFDHQRSTRNCISSFFKESSRLSPLSKGILPKSKHGLLEVAGMIHDTAKLMGGLNAQIDSDHEVIFKGVIGKHLVGKSFRLENGEMIILDSKDVGFITSVVGFHEDIWREADFAKQAESLKRSKDSNDPEVQVQRARTIMHFIDIFGSAVSFKDGALSIVDNDAFKKRFIDLFQRHIQLPISGTESQSGVDWTLAKVFRPQWGMYGVAGLTHTFSMLQTEWGINVDPNLIGSVQHAILNVLEQAEADIIHAQKGNEEYLSEQLLAIQSALVSVHQEIEGADKPHGIPFFASK</sequence>
<reference evidence="1 2" key="1">
    <citation type="journal article" date="2015" name="Nature">
        <title>rRNA introns, odd ribosomes, and small enigmatic genomes across a large radiation of phyla.</title>
        <authorList>
            <person name="Brown C.T."/>
            <person name="Hug L.A."/>
            <person name="Thomas B.C."/>
            <person name="Sharon I."/>
            <person name="Castelle C.J."/>
            <person name="Singh A."/>
            <person name="Wilkins M.J."/>
            <person name="Williams K.H."/>
            <person name="Banfield J.F."/>
        </authorList>
    </citation>
    <scope>NUCLEOTIDE SEQUENCE [LARGE SCALE GENOMIC DNA]</scope>
</reference>
<comment type="caution">
    <text evidence="1">The sequence shown here is derived from an EMBL/GenBank/DDBJ whole genome shotgun (WGS) entry which is preliminary data.</text>
</comment>
<organism evidence="1 2">
    <name type="scientific">Candidatus Collierbacteria bacterium GW2011_GWC2_43_12</name>
    <dbReference type="NCBI Taxonomy" id="1618390"/>
    <lineage>
        <taxon>Bacteria</taxon>
        <taxon>Candidatus Collieribacteriota</taxon>
    </lineage>
</organism>
<protein>
    <submittedName>
        <fullName evidence="1">Uncharacterized protein</fullName>
    </submittedName>
</protein>
<proteinExistence type="predicted"/>
<accession>A0A0G1G7I9</accession>
<gene>
    <name evidence="1" type="ORF">UV68_C0001G0059</name>
</gene>
<dbReference type="AlphaFoldDB" id="A0A0G1G7I9"/>